<sequence>MHWLRPAPSSQPAASRSSDRGASCIGSMGYAEPESSPNSLPASLAEPQIEPLPFLPVSFSAPPFNSSRRSKAATLPLDAAPSREMLRLVRLTSIRAALMAKLPSMLGSITAVQHYAVHRPHPDLGEIFALRFRRCKVGTAMALAARNANPSVQFLRPWRLLPVWGPSCKRAPSAGRTLDDMDRDEQPASARATITSETRKLRSRAKGPTHTSLGLGPACAQARGVVVGVDPDYARILAFLSSASTRHNNPLSLATVHGSCAPSSPPRPEFASACTCTTISLESSGPAVVSTSAAAASFLPSARTSLLSAPLAQPGIAQLASALLSLAPPRISPHLRASAAPPRPSQPAASRISHQAHPELSSLGRSFFLAIPARFHRLLLAATFCQAKASAGHRILDEARSFADLHQAQQRLICTP</sequence>
<reference evidence="2" key="1">
    <citation type="submission" date="2014-07" db="EMBL/GenBank/DDBJ databases">
        <title>Draft genome sequence of the yeast Pseudozyma antarctica JCM 10317 known as a producer of lipase B which used in a wide range of industrial applications.</title>
        <authorList>
            <person name="Morita T."/>
            <person name="Saika A."/>
            <person name="Koike H."/>
        </authorList>
    </citation>
    <scope>NUCLEOTIDE SEQUENCE</scope>
    <source>
        <strain evidence="2">JCM 10317</strain>
    </source>
</reference>
<protein>
    <submittedName>
        <fullName evidence="2">Uncharacterized protein</fullName>
    </submittedName>
</protein>
<dbReference type="AlphaFoldDB" id="A0A081CP09"/>
<feature type="compositionally biased region" description="Basic and acidic residues" evidence="1">
    <location>
        <begin position="177"/>
        <end position="186"/>
    </location>
</feature>
<feature type="compositionally biased region" description="Low complexity" evidence="1">
    <location>
        <begin position="1"/>
        <end position="16"/>
    </location>
</feature>
<dbReference type="EMBL" id="DF830152">
    <property type="protein sequence ID" value="GAK68405.1"/>
    <property type="molecule type" value="Genomic_DNA"/>
</dbReference>
<organism evidence="2">
    <name type="scientific">Pseudozyma antarctica</name>
    <name type="common">Yeast</name>
    <name type="synonym">Candida antarctica</name>
    <dbReference type="NCBI Taxonomy" id="84753"/>
    <lineage>
        <taxon>Eukaryota</taxon>
        <taxon>Fungi</taxon>
        <taxon>Dikarya</taxon>
        <taxon>Basidiomycota</taxon>
        <taxon>Ustilaginomycotina</taxon>
        <taxon>Ustilaginomycetes</taxon>
        <taxon>Ustilaginales</taxon>
        <taxon>Ustilaginaceae</taxon>
        <taxon>Moesziomyces</taxon>
    </lineage>
</organism>
<name>A0A081CP09_PSEA2</name>
<dbReference type="HOGENOM" id="CLU_661493_0_0_1"/>
<feature type="region of interest" description="Disordered" evidence="1">
    <location>
        <begin position="334"/>
        <end position="355"/>
    </location>
</feature>
<evidence type="ECO:0000256" key="1">
    <source>
        <dbReference type="SAM" id="MobiDB-lite"/>
    </source>
</evidence>
<feature type="region of interest" description="Disordered" evidence="1">
    <location>
        <begin position="1"/>
        <end position="44"/>
    </location>
</feature>
<keyword evidence="3" id="KW-1185">Reference proteome</keyword>
<dbReference type="RefSeq" id="XP_014653399.1">
    <property type="nucleotide sequence ID" value="XM_014797913.1"/>
</dbReference>
<dbReference type="GeneID" id="26307450"/>
<evidence type="ECO:0000313" key="2">
    <source>
        <dbReference type="EMBL" id="GAK68405.1"/>
    </source>
</evidence>
<accession>A0A081CP09</accession>
<evidence type="ECO:0000313" key="3">
    <source>
        <dbReference type="Proteomes" id="UP000053758"/>
    </source>
</evidence>
<dbReference type="Proteomes" id="UP000053758">
    <property type="component" value="Unassembled WGS sequence"/>
</dbReference>
<feature type="non-terminal residue" evidence="2">
    <location>
        <position position="416"/>
    </location>
</feature>
<proteinExistence type="predicted"/>
<feature type="compositionally biased region" description="Low complexity" evidence="1">
    <location>
        <begin position="334"/>
        <end position="353"/>
    </location>
</feature>
<gene>
    <name evidence="2" type="ORF">PAN0_085c6655</name>
</gene>
<feature type="region of interest" description="Disordered" evidence="1">
    <location>
        <begin position="172"/>
        <end position="214"/>
    </location>
</feature>